<dbReference type="Proteomes" id="UP000470213">
    <property type="component" value="Unassembled WGS sequence"/>
</dbReference>
<dbReference type="GO" id="GO:0005524">
    <property type="term" value="F:ATP binding"/>
    <property type="evidence" value="ECO:0007669"/>
    <property type="project" value="UniProtKB-KW"/>
</dbReference>
<dbReference type="FunFam" id="3.30.930.10:FF:000017">
    <property type="entry name" value="Elongation factor P--(R)-beta-lysine ligase"/>
    <property type="match status" value="1"/>
</dbReference>
<dbReference type="InterPro" id="IPR004364">
    <property type="entry name" value="Aa-tRNA-synt_II"/>
</dbReference>
<evidence type="ECO:0000256" key="5">
    <source>
        <dbReference type="ARBA" id="ARBA00052794"/>
    </source>
</evidence>
<dbReference type="NCBIfam" id="TIGR00462">
    <property type="entry name" value="genX"/>
    <property type="match status" value="1"/>
</dbReference>
<comment type="catalytic activity">
    <reaction evidence="5">
        <text>D-beta-lysine + L-lysyl-[protein] + ATP = N(6)-((3R)-3,6-diaminohexanoyl)-L-lysyl-[protein] + AMP + diphosphate + H(+)</text>
        <dbReference type="Rhea" id="RHEA:83435"/>
        <dbReference type="Rhea" id="RHEA-COMP:9752"/>
        <dbReference type="Rhea" id="RHEA-COMP:20131"/>
        <dbReference type="ChEBI" id="CHEBI:15378"/>
        <dbReference type="ChEBI" id="CHEBI:29969"/>
        <dbReference type="ChEBI" id="CHEBI:30616"/>
        <dbReference type="ChEBI" id="CHEBI:33019"/>
        <dbReference type="ChEBI" id="CHEBI:84138"/>
        <dbReference type="ChEBI" id="CHEBI:156053"/>
        <dbReference type="ChEBI" id="CHEBI:456215"/>
    </reaction>
    <physiologicalReaction direction="left-to-right" evidence="5">
        <dbReference type="Rhea" id="RHEA:83436"/>
    </physiologicalReaction>
</comment>
<dbReference type="InterPro" id="IPR045864">
    <property type="entry name" value="aa-tRNA-synth_II/BPL/LPL"/>
</dbReference>
<dbReference type="EMBL" id="JAAAWN010000011">
    <property type="protein sequence ID" value="NDV91512.1"/>
    <property type="molecule type" value="Genomic_DNA"/>
</dbReference>
<dbReference type="NCBIfam" id="NF006828">
    <property type="entry name" value="PRK09350.1"/>
    <property type="match status" value="1"/>
</dbReference>
<dbReference type="AlphaFoldDB" id="A0A7X5LLE8"/>
<dbReference type="GO" id="GO:0003746">
    <property type="term" value="F:translation elongation factor activity"/>
    <property type="evidence" value="ECO:0007669"/>
    <property type="project" value="UniProtKB-KW"/>
</dbReference>
<proteinExistence type="predicted"/>
<keyword evidence="7" id="KW-0251">Elongation factor</keyword>
<keyword evidence="8" id="KW-1185">Reference proteome</keyword>
<evidence type="ECO:0000313" key="7">
    <source>
        <dbReference type="EMBL" id="NDV91512.1"/>
    </source>
</evidence>
<dbReference type="PANTHER" id="PTHR42918">
    <property type="entry name" value="LYSYL-TRNA SYNTHETASE"/>
    <property type="match status" value="1"/>
</dbReference>
<reference evidence="7 8" key="1">
    <citation type="submission" date="2020-01" db="EMBL/GenBank/DDBJ databases">
        <authorList>
            <person name="Chen J."/>
            <person name="Zhu S."/>
            <person name="Yang J."/>
        </authorList>
    </citation>
    <scope>NUCLEOTIDE SEQUENCE [LARGE SCALE GENOMIC DNA]</scope>
    <source>
        <strain evidence="7 8">345S023</strain>
    </source>
</reference>
<dbReference type="EC" id="6.3.1.-" evidence="7"/>
<keyword evidence="4" id="KW-0067">ATP-binding</keyword>
<keyword evidence="3" id="KW-0547">Nucleotide-binding</keyword>
<evidence type="ECO:0000259" key="6">
    <source>
        <dbReference type="PROSITE" id="PS50862"/>
    </source>
</evidence>
<name>A0A7X5LLE8_9ALTE</name>
<dbReference type="PRINTS" id="PR00982">
    <property type="entry name" value="TRNASYNTHLYS"/>
</dbReference>
<keyword evidence="7" id="KW-0648">Protein biosynthesis</keyword>
<accession>A0A7X5LLE8</accession>
<evidence type="ECO:0000256" key="3">
    <source>
        <dbReference type="ARBA" id="ARBA00022741"/>
    </source>
</evidence>
<organism evidence="7 8">
    <name type="scientific">Alteromonas profundi</name>
    <dbReference type="NCBI Taxonomy" id="2696062"/>
    <lineage>
        <taxon>Bacteria</taxon>
        <taxon>Pseudomonadati</taxon>
        <taxon>Pseudomonadota</taxon>
        <taxon>Gammaproteobacteria</taxon>
        <taxon>Alteromonadales</taxon>
        <taxon>Alteromonadaceae</taxon>
        <taxon>Alteromonas/Salinimonas group</taxon>
        <taxon>Alteromonas</taxon>
    </lineage>
</organism>
<dbReference type="GO" id="GO:0005829">
    <property type="term" value="C:cytosol"/>
    <property type="evidence" value="ECO:0007669"/>
    <property type="project" value="TreeGrafter"/>
</dbReference>
<dbReference type="RefSeq" id="WP_163085294.1">
    <property type="nucleotide sequence ID" value="NZ_JAAAWN010000011.1"/>
</dbReference>
<evidence type="ECO:0000256" key="4">
    <source>
        <dbReference type="ARBA" id="ARBA00022840"/>
    </source>
</evidence>
<dbReference type="PANTHER" id="PTHR42918:SF6">
    <property type="entry name" value="ELONGATION FACTOR P--(R)-BETA-LYSINE LIGASE"/>
    <property type="match status" value="1"/>
</dbReference>
<feature type="domain" description="Aminoacyl-transfer RNA synthetases class-II family profile" evidence="6">
    <location>
        <begin position="16"/>
        <end position="318"/>
    </location>
</feature>
<dbReference type="Pfam" id="PF00152">
    <property type="entry name" value="tRNA-synt_2"/>
    <property type="match status" value="1"/>
</dbReference>
<evidence type="ECO:0000313" key="8">
    <source>
        <dbReference type="Proteomes" id="UP000470213"/>
    </source>
</evidence>
<dbReference type="GO" id="GO:0004824">
    <property type="term" value="F:lysine-tRNA ligase activity"/>
    <property type="evidence" value="ECO:0007669"/>
    <property type="project" value="InterPro"/>
</dbReference>
<keyword evidence="2 7" id="KW-0436">Ligase</keyword>
<comment type="caution">
    <text evidence="7">The sequence shown here is derived from an EMBL/GenBank/DDBJ whole genome shotgun (WGS) entry which is preliminary data.</text>
</comment>
<dbReference type="GO" id="GO:0006430">
    <property type="term" value="P:lysyl-tRNA aminoacylation"/>
    <property type="evidence" value="ECO:0007669"/>
    <property type="project" value="InterPro"/>
</dbReference>
<dbReference type="InterPro" id="IPR006195">
    <property type="entry name" value="aa-tRNA-synth_II"/>
</dbReference>
<dbReference type="SUPFAM" id="SSF55681">
    <property type="entry name" value="Class II aaRS and biotin synthetases"/>
    <property type="match status" value="1"/>
</dbReference>
<dbReference type="InterPro" id="IPR004525">
    <property type="entry name" value="EpmA"/>
</dbReference>
<dbReference type="Gene3D" id="3.30.930.10">
    <property type="entry name" value="Bira Bifunctional Protein, Domain 2"/>
    <property type="match status" value="1"/>
</dbReference>
<dbReference type="GO" id="GO:0000049">
    <property type="term" value="F:tRNA binding"/>
    <property type="evidence" value="ECO:0007669"/>
    <property type="project" value="TreeGrafter"/>
</dbReference>
<protein>
    <submittedName>
        <fullName evidence="7">Elongation factor P--(R)-beta-lysine ligase</fullName>
        <ecNumber evidence="7">6.3.1.-</ecNumber>
    </submittedName>
</protein>
<dbReference type="PROSITE" id="PS50862">
    <property type="entry name" value="AA_TRNA_LIGASE_II"/>
    <property type="match status" value="1"/>
</dbReference>
<comment type="subunit">
    <text evidence="1">Homodimer.</text>
</comment>
<sequence>MQQWQPTTSHQNRVARANLLRTIRAFFCQRDVLEVETPTLSQGTVTDEHLDAFATDFYYGSTGKPVSLFLQTSPEYAMKRLLCADSGAIYQISKAFRHEGEGRWHNPEFTMLEWYRPGFSHVELMAEVDALLIATLDTEPADKISYQQAFIDVLGLDPLTATNHALDDKMRCCGIDINAPETLSIDSKLQLLFGQAIEPIIGRERPCFVYGFPASQAALARINPEDKRIADRFEVYFQGAELANGFYELCAPDEQRRRFAQDNEKRRAAGLPTKPIDEYFLSALEAGLPDCAGVALGIDRLLMIKVGARHIQDVINFPVSRA</sequence>
<evidence type="ECO:0000256" key="1">
    <source>
        <dbReference type="ARBA" id="ARBA00011738"/>
    </source>
</evidence>
<evidence type="ECO:0000256" key="2">
    <source>
        <dbReference type="ARBA" id="ARBA00022598"/>
    </source>
</evidence>
<dbReference type="InterPro" id="IPR018149">
    <property type="entry name" value="Lys-tRNA-synth_II_C"/>
</dbReference>
<gene>
    <name evidence="7" type="primary">epmA</name>
    <name evidence="7" type="ORF">GTH32_09990</name>
</gene>